<accession>A0A844HST5</accession>
<sequence>MPNHDPTNDLKAEARRAAEDIGREARRAADDAADAAESAKARGSELLGSALEKGAEFVDSARKRGGEYYEGARSKGSEYAEHARDEARRIYREGERRAGDAAAYAEDYYDDLTVMVRRNPGQALGIAVGVGFLLGLIVARR</sequence>
<organism evidence="4 5">
    <name type="scientific">Paracoccus litorisediminis</name>
    <dbReference type="NCBI Taxonomy" id="2006130"/>
    <lineage>
        <taxon>Bacteria</taxon>
        <taxon>Pseudomonadati</taxon>
        <taxon>Pseudomonadota</taxon>
        <taxon>Alphaproteobacteria</taxon>
        <taxon>Rhodobacterales</taxon>
        <taxon>Paracoccaceae</taxon>
        <taxon>Paracoccus</taxon>
    </lineage>
</organism>
<name>A0A844HST5_9RHOB</name>
<feature type="transmembrane region" description="Helical" evidence="2">
    <location>
        <begin position="121"/>
        <end position="139"/>
    </location>
</feature>
<feature type="domain" description="DUF883" evidence="3">
    <location>
        <begin position="115"/>
        <end position="141"/>
    </location>
</feature>
<evidence type="ECO:0000256" key="1">
    <source>
        <dbReference type="SAM" id="MobiDB-lite"/>
    </source>
</evidence>
<evidence type="ECO:0000313" key="4">
    <source>
        <dbReference type="EMBL" id="MTH61494.1"/>
    </source>
</evidence>
<dbReference type="RefSeq" id="WP_155041449.1">
    <property type="nucleotide sequence ID" value="NZ_JBHGCD010000012.1"/>
</dbReference>
<dbReference type="InterPro" id="IPR043605">
    <property type="entry name" value="DUF883_C"/>
</dbReference>
<keyword evidence="2" id="KW-0812">Transmembrane</keyword>
<keyword evidence="2" id="KW-1133">Transmembrane helix</keyword>
<feature type="compositionally biased region" description="Basic and acidic residues" evidence="1">
    <location>
        <begin position="1"/>
        <end position="30"/>
    </location>
</feature>
<dbReference type="Pfam" id="PF19029">
    <property type="entry name" value="DUF883_C"/>
    <property type="match status" value="1"/>
</dbReference>
<gene>
    <name evidence="4" type="ORF">GL300_19960</name>
</gene>
<dbReference type="AlphaFoldDB" id="A0A844HST5"/>
<evidence type="ECO:0000256" key="2">
    <source>
        <dbReference type="SAM" id="Phobius"/>
    </source>
</evidence>
<comment type="caution">
    <text evidence="4">The sequence shown here is derived from an EMBL/GenBank/DDBJ whole genome shotgun (WGS) entry which is preliminary data.</text>
</comment>
<reference evidence="4 5" key="1">
    <citation type="submission" date="2019-11" db="EMBL/GenBank/DDBJ databases">
        <authorList>
            <person name="Dong K."/>
        </authorList>
    </citation>
    <scope>NUCLEOTIDE SEQUENCE [LARGE SCALE GENOMIC DNA]</scope>
    <source>
        <strain evidence="4 5">NBRC 112902</strain>
    </source>
</reference>
<protein>
    <submittedName>
        <fullName evidence="4">DUF883 family protein</fullName>
    </submittedName>
</protein>
<proteinExistence type="predicted"/>
<dbReference type="EMBL" id="WMIG01000016">
    <property type="protein sequence ID" value="MTH61494.1"/>
    <property type="molecule type" value="Genomic_DNA"/>
</dbReference>
<evidence type="ECO:0000259" key="3">
    <source>
        <dbReference type="Pfam" id="PF19029"/>
    </source>
</evidence>
<feature type="region of interest" description="Disordered" evidence="1">
    <location>
        <begin position="1"/>
        <end position="39"/>
    </location>
</feature>
<dbReference type="OrthoDB" id="8373403at2"/>
<keyword evidence="5" id="KW-1185">Reference proteome</keyword>
<evidence type="ECO:0000313" key="5">
    <source>
        <dbReference type="Proteomes" id="UP000449846"/>
    </source>
</evidence>
<dbReference type="Proteomes" id="UP000449846">
    <property type="component" value="Unassembled WGS sequence"/>
</dbReference>
<keyword evidence="2" id="KW-0472">Membrane</keyword>